<dbReference type="GO" id="GO:0016758">
    <property type="term" value="F:hexosyltransferase activity"/>
    <property type="evidence" value="ECO:0007669"/>
    <property type="project" value="UniProtKB-ARBA"/>
</dbReference>
<dbReference type="PANTHER" id="PTHR21015">
    <property type="entry name" value="UDP-N-ACETYLGLUCOSAMINE--N-ACETYLMURAMYL-(PENTAPEPTIDE) PYROPHOSPHORYL-UNDECAPRENOL N-ACETYLGLUCOSAMINE TRANSFERASE 1"/>
    <property type="match status" value="1"/>
</dbReference>
<dbReference type="EMBL" id="JACIFH010000001">
    <property type="protein sequence ID" value="MBB4139596.1"/>
    <property type="molecule type" value="Genomic_DNA"/>
</dbReference>
<name>A0AA40SNT3_9MICO</name>
<gene>
    <name evidence="2" type="ORF">BKA10_001390</name>
</gene>
<reference evidence="2 3" key="1">
    <citation type="submission" date="2020-08" db="EMBL/GenBank/DDBJ databases">
        <title>Sequencing the genomes of 1000 actinobacteria strains.</title>
        <authorList>
            <person name="Klenk H.-P."/>
        </authorList>
    </citation>
    <scope>NUCLEOTIDE SEQUENCE [LARGE SCALE GENOMIC DNA]</scope>
    <source>
        <strain evidence="2 3">DSM 19600</strain>
    </source>
</reference>
<dbReference type="AlphaFoldDB" id="A0AA40SNT3"/>
<evidence type="ECO:0000259" key="1">
    <source>
        <dbReference type="Pfam" id="PF06722"/>
    </source>
</evidence>
<sequence length="439" mass="46412">MTRADTPLEVAMYSVLLAAHVADGHVAPVLGVATHFAASGHRVRFLTGDRFADAVRGAGAEFLPWPAAAQIDHAAVIAATRAAGDRRTGTRGMVLDVEEIFVAPAMAQYRALRAAVAAEPTDAVLTEFTVVGAAALALSREPRPPIIACGILPLGLSSVDTAPWGLGILPRDDPMGRLRNRFLNLMAKHVILRKPQHQVAGFVHEATGSDLGVYFMDWAVHAERYAQFTVAGFECPRRDLPGNVVFVGPVAGIPRSVALPPWWADVDGSRPVVHVSQGTIANTHLDELILPTLRGLADRDVLVVVTTGGAPVADLGPLPDNTRAAEFIGYDVLMPKVDVFVTNGGYGGLNQAIAHGVPIVVAGDTEDKEETTRRVEWSGAGINLQTGVPEAAAIERAVDEVLTEPSYRQRARSLQAQAAAAPGVAGLEKMVDELVAVHG</sequence>
<organism evidence="2 3">
    <name type="scientific">Microbacterium invictum</name>
    <dbReference type="NCBI Taxonomy" id="515415"/>
    <lineage>
        <taxon>Bacteria</taxon>
        <taxon>Bacillati</taxon>
        <taxon>Actinomycetota</taxon>
        <taxon>Actinomycetes</taxon>
        <taxon>Micrococcales</taxon>
        <taxon>Microbacteriaceae</taxon>
        <taxon>Microbacterium</taxon>
    </lineage>
</organism>
<evidence type="ECO:0000313" key="3">
    <source>
        <dbReference type="Proteomes" id="UP000549113"/>
    </source>
</evidence>
<dbReference type="Pfam" id="PF06722">
    <property type="entry name" value="EryCIII-like_C"/>
    <property type="match status" value="1"/>
</dbReference>
<evidence type="ECO:0000313" key="2">
    <source>
        <dbReference type="EMBL" id="MBB4139596.1"/>
    </source>
</evidence>
<dbReference type="RefSeq" id="WP_241739900.1">
    <property type="nucleotide sequence ID" value="NZ_BAABCO010000001.1"/>
</dbReference>
<dbReference type="PANTHER" id="PTHR21015:SF22">
    <property type="entry name" value="GLYCOSYLTRANSFERASE"/>
    <property type="match status" value="1"/>
</dbReference>
<accession>A0AA40SNT3</accession>
<dbReference type="Proteomes" id="UP000549113">
    <property type="component" value="Unassembled WGS sequence"/>
</dbReference>
<comment type="caution">
    <text evidence="2">The sequence shown here is derived from an EMBL/GenBank/DDBJ whole genome shotgun (WGS) entry which is preliminary data.</text>
</comment>
<dbReference type="CDD" id="cd03784">
    <property type="entry name" value="GT1_Gtf-like"/>
    <property type="match status" value="1"/>
</dbReference>
<keyword evidence="3" id="KW-1185">Reference proteome</keyword>
<feature type="domain" description="Erythromycin biosynthesis protein CIII-like C-terminal" evidence="1">
    <location>
        <begin position="293"/>
        <end position="425"/>
    </location>
</feature>
<dbReference type="InterPro" id="IPR002213">
    <property type="entry name" value="UDP_glucos_trans"/>
</dbReference>
<dbReference type="GO" id="GO:0008194">
    <property type="term" value="F:UDP-glycosyltransferase activity"/>
    <property type="evidence" value="ECO:0007669"/>
    <property type="project" value="InterPro"/>
</dbReference>
<dbReference type="SUPFAM" id="SSF53756">
    <property type="entry name" value="UDP-Glycosyltransferase/glycogen phosphorylase"/>
    <property type="match status" value="1"/>
</dbReference>
<proteinExistence type="predicted"/>
<dbReference type="FunFam" id="3.40.50.2000:FF:000072">
    <property type="entry name" value="Glycosyl transferase"/>
    <property type="match status" value="1"/>
</dbReference>
<dbReference type="InterPro" id="IPR010610">
    <property type="entry name" value="EryCIII-like_C"/>
</dbReference>
<protein>
    <submittedName>
        <fullName evidence="2">UDP:flavonoid glycosyltransferase YjiC (YdhE family)</fullName>
    </submittedName>
</protein>
<dbReference type="Gene3D" id="3.40.50.2000">
    <property type="entry name" value="Glycogen Phosphorylase B"/>
    <property type="match status" value="2"/>
</dbReference>